<accession>A6DGK2</accession>
<proteinExistence type="predicted"/>
<feature type="domain" description="DUF1592" evidence="4">
    <location>
        <begin position="542"/>
        <end position="667"/>
    </location>
</feature>
<dbReference type="InterPro" id="IPR013039">
    <property type="entry name" value="DUF1588"/>
</dbReference>
<evidence type="ECO:0008006" key="9">
    <source>
        <dbReference type="Google" id="ProtNLM"/>
    </source>
</evidence>
<feature type="domain" description="DUF1588" evidence="3">
    <location>
        <begin position="686"/>
        <end position="784"/>
    </location>
</feature>
<evidence type="ECO:0000259" key="5">
    <source>
        <dbReference type="Pfam" id="PF07635"/>
    </source>
</evidence>
<keyword evidence="8" id="KW-1185">Reference proteome</keyword>
<dbReference type="Pfam" id="PF07627">
    <property type="entry name" value="PSCyt3"/>
    <property type="match status" value="1"/>
</dbReference>
<name>A6DGK2_9BACT</name>
<dbReference type="STRING" id="313628.LNTAR_23054"/>
<evidence type="ECO:0000259" key="3">
    <source>
        <dbReference type="Pfam" id="PF07627"/>
    </source>
</evidence>
<dbReference type="eggNOG" id="COG2010">
    <property type="taxonomic scope" value="Bacteria"/>
</dbReference>
<evidence type="ECO:0000313" key="7">
    <source>
        <dbReference type="EMBL" id="EDM29319.1"/>
    </source>
</evidence>
<feature type="domain" description="DUF1585" evidence="1">
    <location>
        <begin position="800"/>
        <end position="872"/>
    </location>
</feature>
<feature type="domain" description="DUF1587" evidence="2">
    <location>
        <begin position="136"/>
        <end position="199"/>
    </location>
</feature>
<dbReference type="InterPro" id="IPR013042">
    <property type="entry name" value="DUF1592"/>
</dbReference>
<dbReference type="Pfam" id="PF07626">
    <property type="entry name" value="PSD3"/>
    <property type="match status" value="1"/>
</dbReference>
<feature type="domain" description="DUF1595" evidence="6">
    <location>
        <begin position="468"/>
        <end position="527"/>
    </location>
</feature>
<gene>
    <name evidence="7" type="ORF">LNTAR_23054</name>
</gene>
<dbReference type="Pfam" id="PF07635">
    <property type="entry name" value="PSCyt1"/>
    <property type="match status" value="1"/>
</dbReference>
<dbReference type="AlphaFoldDB" id="A6DGK2"/>
<sequence>MDLEKLRSQGRERSELLRGKAKKINYQDKEIVADIHTFKKKIYPILQENCLDCHGPKKSKGRFRVDTLDADLLKGKDINDWLEVFDVLTNQEMPPEDEPDYHLEGEDRSLVINWLGEEMNKAKQVKREDNPQSSFRRMTKIEYNYALQDLLGVDFSFADDLAPETVSEDGFSNSSEHLKMTAMQFQTYHELGLKALKKVTIKGPQPKPMTYRISPQDLMELSQKNLSGRLKSQLKKKADKLKKAGKNQEAEEVLKQDIIGIDLKNNKSDDTRGVHILDLETGRGWAYRYGYSRARWAIKPDQEKPEASSSSVRAVIPWAYDLKLDLGNFLPNQGNMRVKVRAGRDQIKDNEYSSIELLFGGQTSNNANFITRATEENLLVKGTKEKPQTVQFEIALSEMQRNPFLRTGVLGETPTPSEVLTIKHHSNGQSQLLIDSIEISAPIYEQWPPQSHQDIFIASKDKSNEEQYAQEVIQNFAEKAWCRKLNQDELRPLINLYKGFRPRFKDFDDAVLEVLATILASPEFLYIAQGESMVAENQKSNDLGLAHRLSHFLWKSRPDKHLIDLARAGKLSDKAVLNHQIERMLTDPKADRFVKNFVEEWLGVEALENVIFDKKVFTSYRAELKEDMKKEIVFYFAEVLKNNGSIIDFLHSDYLVINERLAKHYGIENIYGEEFRRVKLNNNYQRGGLLTSSGLLAMNSNGKESNPLKRGIWMLENVLHDPPPPAPPNVPEVDLTDPKILQMTLKERMEDHRNHDACRSCHAKIDPWGIAFENYDALGQFRDKQKGKPIDASATLFNKHQLDGIKGLKAYLLSDRQDQFTEAMIYKMTAYALGRSLSFNDKSELEEMGRQLRQSGDGLKDMISIIITSQLFLNN</sequence>
<dbReference type="InterPro" id="IPR011478">
    <property type="entry name" value="DUF1585"/>
</dbReference>
<comment type="caution">
    <text evidence="7">The sequence shown here is derived from an EMBL/GenBank/DDBJ whole genome shotgun (WGS) entry which is preliminary data.</text>
</comment>
<organism evidence="7 8">
    <name type="scientific">Lentisphaera araneosa HTCC2155</name>
    <dbReference type="NCBI Taxonomy" id="313628"/>
    <lineage>
        <taxon>Bacteria</taxon>
        <taxon>Pseudomonadati</taxon>
        <taxon>Lentisphaerota</taxon>
        <taxon>Lentisphaeria</taxon>
        <taxon>Lentisphaerales</taxon>
        <taxon>Lentisphaeraceae</taxon>
        <taxon>Lentisphaera</taxon>
    </lineage>
</organism>
<evidence type="ECO:0000259" key="1">
    <source>
        <dbReference type="Pfam" id="PF07624"/>
    </source>
</evidence>
<dbReference type="Pfam" id="PF07637">
    <property type="entry name" value="PSD5"/>
    <property type="match status" value="1"/>
</dbReference>
<reference evidence="7 8" key="1">
    <citation type="journal article" date="2010" name="J. Bacteriol.">
        <title>Genome sequence of Lentisphaera araneosa HTCC2155T, the type species of the order Lentisphaerales in the phylum Lentisphaerae.</title>
        <authorList>
            <person name="Thrash J.C."/>
            <person name="Cho J.C."/>
            <person name="Vergin K.L."/>
            <person name="Morris R.M."/>
            <person name="Giovannoni S.J."/>
        </authorList>
    </citation>
    <scope>NUCLEOTIDE SEQUENCE [LARGE SCALE GENOMIC DNA]</scope>
    <source>
        <strain evidence="7 8">HTCC2155</strain>
    </source>
</reference>
<dbReference type="InterPro" id="IPR011429">
    <property type="entry name" value="Cyt_c_Planctomycete-type"/>
</dbReference>
<evidence type="ECO:0000259" key="4">
    <source>
        <dbReference type="Pfam" id="PF07631"/>
    </source>
</evidence>
<dbReference type="Proteomes" id="UP000004947">
    <property type="component" value="Unassembled WGS sequence"/>
</dbReference>
<dbReference type="InterPro" id="IPR013036">
    <property type="entry name" value="DUF1587"/>
</dbReference>
<dbReference type="Pfam" id="PF07631">
    <property type="entry name" value="PSD4"/>
    <property type="match status" value="1"/>
</dbReference>
<evidence type="ECO:0000259" key="2">
    <source>
        <dbReference type="Pfam" id="PF07626"/>
    </source>
</evidence>
<feature type="domain" description="Cytochrome C Planctomycete-type" evidence="5">
    <location>
        <begin position="50"/>
        <end position="97"/>
    </location>
</feature>
<dbReference type="InterPro" id="IPR013043">
    <property type="entry name" value="DUF1595"/>
</dbReference>
<evidence type="ECO:0000259" key="6">
    <source>
        <dbReference type="Pfam" id="PF07637"/>
    </source>
</evidence>
<protein>
    <recommendedName>
        <fullName evidence="9">Cytochrome c domain-containing protein</fullName>
    </recommendedName>
</protein>
<evidence type="ECO:0000313" key="8">
    <source>
        <dbReference type="Proteomes" id="UP000004947"/>
    </source>
</evidence>
<dbReference type="Pfam" id="PF07624">
    <property type="entry name" value="PSD2"/>
    <property type="match status" value="1"/>
</dbReference>
<dbReference type="EMBL" id="ABCK01000002">
    <property type="protein sequence ID" value="EDM29319.1"/>
    <property type="molecule type" value="Genomic_DNA"/>
</dbReference>